<dbReference type="Proteomes" id="UP000331127">
    <property type="component" value="Unassembled WGS sequence"/>
</dbReference>
<comment type="caution">
    <text evidence="1">The sequence shown here is derived from an EMBL/GenBank/DDBJ whole genome shotgun (WGS) entry which is preliminary data.</text>
</comment>
<name>A0A5M3X8G2_9ACTN</name>
<sequence length="49" mass="5199">MARSPADVDRMPVMMNLPNVMSRRGALGRTFVLAVVLLAAAGLAQLTDT</sequence>
<accession>A0A5M3X8G2</accession>
<evidence type="ECO:0000313" key="2">
    <source>
        <dbReference type="Proteomes" id="UP000331127"/>
    </source>
</evidence>
<proteinExistence type="predicted"/>
<reference evidence="1 2" key="1">
    <citation type="submission" date="2019-10" db="EMBL/GenBank/DDBJ databases">
        <title>Whole genome shotgun sequence of Acrocarpospora macrocephala NBRC 16266.</title>
        <authorList>
            <person name="Ichikawa N."/>
            <person name="Kimura A."/>
            <person name="Kitahashi Y."/>
            <person name="Komaki H."/>
            <person name="Oguchi A."/>
        </authorList>
    </citation>
    <scope>NUCLEOTIDE SEQUENCE [LARGE SCALE GENOMIC DNA]</scope>
    <source>
        <strain evidence="1 2">NBRC 16266</strain>
    </source>
</reference>
<organism evidence="1 2">
    <name type="scientific">Acrocarpospora macrocephala</name>
    <dbReference type="NCBI Taxonomy" id="150177"/>
    <lineage>
        <taxon>Bacteria</taxon>
        <taxon>Bacillati</taxon>
        <taxon>Actinomycetota</taxon>
        <taxon>Actinomycetes</taxon>
        <taxon>Streptosporangiales</taxon>
        <taxon>Streptosporangiaceae</taxon>
        <taxon>Acrocarpospora</taxon>
    </lineage>
</organism>
<dbReference type="AlphaFoldDB" id="A0A5M3X8G2"/>
<dbReference type="EMBL" id="BLAE01000084">
    <property type="protein sequence ID" value="GES15801.1"/>
    <property type="molecule type" value="Genomic_DNA"/>
</dbReference>
<keyword evidence="2" id="KW-1185">Reference proteome</keyword>
<gene>
    <name evidence="1" type="ORF">Amac_093990</name>
</gene>
<evidence type="ECO:0000313" key="1">
    <source>
        <dbReference type="EMBL" id="GES15801.1"/>
    </source>
</evidence>
<protein>
    <submittedName>
        <fullName evidence="1">Uncharacterized protein</fullName>
    </submittedName>
</protein>